<dbReference type="InterPro" id="IPR013655">
    <property type="entry name" value="PAS_fold_3"/>
</dbReference>
<comment type="catalytic activity">
    <reaction evidence="1">
        <text>ATP + protein L-histidine = ADP + protein N-phospho-L-histidine.</text>
        <dbReference type="EC" id="2.7.13.3"/>
    </reaction>
</comment>
<dbReference type="Pfam" id="PF01590">
    <property type="entry name" value="GAF"/>
    <property type="match status" value="1"/>
</dbReference>
<dbReference type="PANTHER" id="PTHR41523">
    <property type="entry name" value="TWO-COMPONENT SYSTEM SENSOR PROTEIN"/>
    <property type="match status" value="1"/>
</dbReference>
<dbReference type="CDD" id="cd00130">
    <property type="entry name" value="PAS"/>
    <property type="match status" value="1"/>
</dbReference>
<keyword evidence="9" id="KW-0677">Repeat</keyword>
<organism evidence="18 19">
    <name type="scientific">Pseudooceanicola nanhaiensis</name>
    <dbReference type="NCBI Taxonomy" id="375761"/>
    <lineage>
        <taxon>Bacteria</taxon>
        <taxon>Pseudomonadati</taxon>
        <taxon>Pseudomonadota</taxon>
        <taxon>Alphaproteobacteria</taxon>
        <taxon>Rhodobacterales</taxon>
        <taxon>Paracoccaceae</taxon>
        <taxon>Pseudooceanicola</taxon>
    </lineage>
</organism>
<keyword evidence="5" id="KW-0716">Sensory transduction</keyword>
<evidence type="ECO:0000256" key="14">
    <source>
        <dbReference type="ARBA" id="ARBA00023026"/>
    </source>
</evidence>
<dbReference type="EC" id="2.7.13.3" evidence="2"/>
<name>A0A917TCR0_9RHOB</name>
<dbReference type="Gene3D" id="3.30.450.20">
    <property type="entry name" value="PAS domain"/>
    <property type="match status" value="2"/>
</dbReference>
<accession>A0A917TCR0</accession>
<dbReference type="InterPro" id="IPR029016">
    <property type="entry name" value="GAF-like_dom_sf"/>
</dbReference>
<evidence type="ECO:0000256" key="13">
    <source>
        <dbReference type="ARBA" id="ARBA00022991"/>
    </source>
</evidence>
<evidence type="ECO:0000256" key="5">
    <source>
        <dbReference type="ARBA" id="ARBA00022606"/>
    </source>
</evidence>
<dbReference type="AlphaFoldDB" id="A0A917TCR0"/>
<gene>
    <name evidence="18" type="ORF">GCM10011534_44430</name>
</gene>
<evidence type="ECO:0000256" key="1">
    <source>
        <dbReference type="ARBA" id="ARBA00000085"/>
    </source>
</evidence>
<evidence type="ECO:0000256" key="11">
    <source>
        <dbReference type="ARBA" id="ARBA00022777"/>
    </source>
</evidence>
<keyword evidence="14" id="KW-0843">Virulence</keyword>
<evidence type="ECO:0000256" key="12">
    <source>
        <dbReference type="ARBA" id="ARBA00022840"/>
    </source>
</evidence>
<dbReference type="InterPro" id="IPR000700">
    <property type="entry name" value="PAS-assoc_C"/>
</dbReference>
<dbReference type="InterPro" id="IPR013656">
    <property type="entry name" value="PAS_4"/>
</dbReference>
<dbReference type="SMART" id="SM00086">
    <property type="entry name" value="PAC"/>
    <property type="match status" value="2"/>
</dbReference>
<dbReference type="SMART" id="SM00065">
    <property type="entry name" value="GAF"/>
    <property type="match status" value="1"/>
</dbReference>
<reference evidence="18" key="2">
    <citation type="submission" date="2020-09" db="EMBL/GenBank/DDBJ databases">
        <authorList>
            <person name="Sun Q."/>
            <person name="Zhou Y."/>
        </authorList>
    </citation>
    <scope>NUCLEOTIDE SEQUENCE</scope>
    <source>
        <strain evidence="18">CGMCC 1.6293</strain>
    </source>
</reference>
<evidence type="ECO:0000259" key="16">
    <source>
        <dbReference type="PROSITE" id="PS50112"/>
    </source>
</evidence>
<sequence>MTKTSDDLDAPASSRELQQHAIAELGQRALGDCTFEELCEQALDDLTRCLNLRYVKLLELSPGGEYLTMVAGRGWRPGLVGRVKVPKDSGSQAGFSLQTAETVVVQDFDTETRFAPPKLLSDHGIRCGASVIIGPVSNPWGVLGVHESELGRCSYDRYDIDFVRSIANILWLFVKNAADRAKAETERQALRSLADAMPILFAVVNRQERYEFVNDAYRVFGEPSRLIGKRVRDVIGAKVYETVVPYVERALRGEVTRFETRLPLQGERERDVLVTYAPRWRGEGKVDGFYAVVVDISDQKERQREILERTQHYQAIADSIPYGIWTCDAAGKLTYVSGSFLELIGMTFDEARDFGWVSRLLPEEAEEIEAAWKACVAARQDWKREHRVLGGDGRTYDILAIARPVIDSEGRLTSYVGLNLDMTEWKQREDTLKLLARELDHRVKNVFSLVLTIARMASRTANDVEAFRTAFEGRIQSLSVAHELIAEADWRGMSLRQLFEAELAPYDVGNISVEGGDVFVAVEAVQPLALAVHELATNAAKYGALSRASGKLKVILRGDVSGGVSVDWLESGLVNVPAPAHSGFGTKVLERVLAIQLGAVVEKDFRSKGLHVKILLPETCLGGSR</sequence>
<keyword evidence="8" id="KW-0808">Transferase</keyword>
<keyword evidence="4" id="KW-0597">Phosphoprotein</keyword>
<dbReference type="PROSITE" id="PS50113">
    <property type="entry name" value="PAC"/>
    <property type="match status" value="2"/>
</dbReference>
<dbReference type="Pfam" id="PF08448">
    <property type="entry name" value="PAS_4"/>
    <property type="match status" value="1"/>
</dbReference>
<dbReference type="GO" id="GO:0005524">
    <property type="term" value="F:ATP binding"/>
    <property type="evidence" value="ECO:0007669"/>
    <property type="project" value="UniProtKB-KW"/>
</dbReference>
<keyword evidence="12" id="KW-0067">ATP-binding</keyword>
<dbReference type="InterPro" id="IPR003018">
    <property type="entry name" value="GAF"/>
</dbReference>
<evidence type="ECO:0000256" key="10">
    <source>
        <dbReference type="ARBA" id="ARBA00022741"/>
    </source>
</evidence>
<dbReference type="SMART" id="SM00091">
    <property type="entry name" value="PAS"/>
    <property type="match status" value="2"/>
</dbReference>
<evidence type="ECO:0000256" key="6">
    <source>
        <dbReference type="ARBA" id="ARBA00022630"/>
    </source>
</evidence>
<evidence type="ECO:0000259" key="17">
    <source>
        <dbReference type="PROSITE" id="PS50113"/>
    </source>
</evidence>
<keyword evidence="6" id="KW-0285">Flavoprotein</keyword>
<keyword evidence="13" id="KW-0157">Chromophore</keyword>
<evidence type="ECO:0000256" key="3">
    <source>
        <dbReference type="ARBA" id="ARBA00022543"/>
    </source>
</evidence>
<dbReference type="RefSeq" id="WP_028284944.1">
    <property type="nucleotide sequence ID" value="NZ_BMLF01000010.1"/>
</dbReference>
<feature type="domain" description="PAS" evidence="16">
    <location>
        <begin position="309"/>
        <end position="350"/>
    </location>
</feature>
<reference evidence="18" key="1">
    <citation type="journal article" date="2014" name="Int. J. Syst. Evol. Microbiol.">
        <title>Complete genome sequence of Corynebacterium casei LMG S-19264T (=DSM 44701T), isolated from a smear-ripened cheese.</title>
        <authorList>
            <consortium name="US DOE Joint Genome Institute (JGI-PGF)"/>
            <person name="Walter F."/>
            <person name="Albersmeier A."/>
            <person name="Kalinowski J."/>
            <person name="Ruckert C."/>
        </authorList>
    </citation>
    <scope>NUCLEOTIDE SEQUENCE</scope>
    <source>
        <strain evidence="18">CGMCC 1.6293</strain>
    </source>
</reference>
<dbReference type="SMART" id="SM00911">
    <property type="entry name" value="HWE_HK"/>
    <property type="match status" value="1"/>
</dbReference>
<keyword evidence="7" id="KW-0288">FMN</keyword>
<protein>
    <recommendedName>
        <fullName evidence="2">histidine kinase</fullName>
        <ecNumber evidence="2">2.7.13.3</ecNumber>
    </recommendedName>
</protein>
<dbReference type="Proteomes" id="UP000649829">
    <property type="component" value="Unassembled WGS sequence"/>
</dbReference>
<dbReference type="GO" id="GO:0009881">
    <property type="term" value="F:photoreceptor activity"/>
    <property type="evidence" value="ECO:0007669"/>
    <property type="project" value="UniProtKB-KW"/>
</dbReference>
<evidence type="ECO:0000313" key="19">
    <source>
        <dbReference type="Proteomes" id="UP000649829"/>
    </source>
</evidence>
<evidence type="ECO:0000313" key="18">
    <source>
        <dbReference type="EMBL" id="GGM17540.1"/>
    </source>
</evidence>
<dbReference type="InterPro" id="IPR011102">
    <property type="entry name" value="Sig_transdc_His_kinase_HWE"/>
</dbReference>
<evidence type="ECO:0000256" key="4">
    <source>
        <dbReference type="ARBA" id="ARBA00022553"/>
    </source>
</evidence>
<comment type="caution">
    <text evidence="18">The sequence shown here is derived from an EMBL/GenBank/DDBJ whole genome shotgun (WGS) entry which is preliminary data.</text>
</comment>
<feature type="domain" description="PAC" evidence="17">
    <location>
        <begin position="382"/>
        <end position="434"/>
    </location>
</feature>
<keyword evidence="11" id="KW-0418">Kinase</keyword>
<feature type="domain" description="PAC" evidence="17">
    <location>
        <begin position="256"/>
        <end position="308"/>
    </location>
</feature>
<dbReference type="PANTHER" id="PTHR41523:SF8">
    <property type="entry name" value="ETHYLENE RESPONSE SENSOR PROTEIN"/>
    <property type="match status" value="1"/>
</dbReference>
<keyword evidence="19" id="KW-1185">Reference proteome</keyword>
<dbReference type="InterPro" id="IPR001610">
    <property type="entry name" value="PAC"/>
</dbReference>
<dbReference type="SUPFAM" id="SSF55781">
    <property type="entry name" value="GAF domain-like"/>
    <property type="match status" value="1"/>
</dbReference>
<evidence type="ECO:0000256" key="7">
    <source>
        <dbReference type="ARBA" id="ARBA00022643"/>
    </source>
</evidence>
<evidence type="ECO:0000256" key="8">
    <source>
        <dbReference type="ARBA" id="ARBA00022679"/>
    </source>
</evidence>
<dbReference type="SUPFAM" id="SSF55785">
    <property type="entry name" value="PYP-like sensor domain (PAS domain)"/>
    <property type="match status" value="2"/>
</dbReference>
<dbReference type="GO" id="GO:0004673">
    <property type="term" value="F:protein histidine kinase activity"/>
    <property type="evidence" value="ECO:0007669"/>
    <property type="project" value="UniProtKB-EC"/>
</dbReference>
<evidence type="ECO:0000256" key="9">
    <source>
        <dbReference type="ARBA" id="ARBA00022737"/>
    </source>
</evidence>
<dbReference type="NCBIfam" id="TIGR00229">
    <property type="entry name" value="sensory_box"/>
    <property type="match status" value="2"/>
</dbReference>
<dbReference type="PROSITE" id="PS50112">
    <property type="entry name" value="PAS"/>
    <property type="match status" value="1"/>
</dbReference>
<proteinExistence type="predicted"/>
<dbReference type="InterPro" id="IPR036890">
    <property type="entry name" value="HATPase_C_sf"/>
</dbReference>
<evidence type="ECO:0000256" key="15">
    <source>
        <dbReference type="ARBA" id="ARBA00023170"/>
    </source>
</evidence>
<keyword evidence="10" id="KW-0547">Nucleotide-binding</keyword>
<dbReference type="Gene3D" id="3.30.565.10">
    <property type="entry name" value="Histidine kinase-like ATPase, C-terminal domain"/>
    <property type="match status" value="1"/>
</dbReference>
<dbReference type="Gene3D" id="3.30.450.40">
    <property type="match status" value="1"/>
</dbReference>
<dbReference type="InterPro" id="IPR035965">
    <property type="entry name" value="PAS-like_dom_sf"/>
</dbReference>
<dbReference type="EMBL" id="BMLF01000010">
    <property type="protein sequence ID" value="GGM17540.1"/>
    <property type="molecule type" value="Genomic_DNA"/>
</dbReference>
<evidence type="ECO:0000256" key="2">
    <source>
        <dbReference type="ARBA" id="ARBA00012438"/>
    </source>
</evidence>
<dbReference type="InterPro" id="IPR000014">
    <property type="entry name" value="PAS"/>
</dbReference>
<keyword evidence="15" id="KW-0675">Receptor</keyword>
<keyword evidence="3" id="KW-0600">Photoreceptor protein</keyword>
<dbReference type="Pfam" id="PF08447">
    <property type="entry name" value="PAS_3"/>
    <property type="match status" value="1"/>
</dbReference>
<dbReference type="Pfam" id="PF07536">
    <property type="entry name" value="HWE_HK"/>
    <property type="match status" value="1"/>
</dbReference>